<keyword evidence="2" id="KW-1185">Reference proteome</keyword>
<reference evidence="2" key="1">
    <citation type="journal article" date="2022" name="Mol. Ecol. Resour.">
        <title>The genomes of chicory, endive, great burdock and yacon provide insights into Asteraceae palaeo-polyploidization history and plant inulin production.</title>
        <authorList>
            <person name="Fan W."/>
            <person name="Wang S."/>
            <person name="Wang H."/>
            <person name="Wang A."/>
            <person name="Jiang F."/>
            <person name="Liu H."/>
            <person name="Zhao H."/>
            <person name="Xu D."/>
            <person name="Zhang Y."/>
        </authorList>
    </citation>
    <scope>NUCLEOTIDE SEQUENCE [LARGE SCALE GENOMIC DNA]</scope>
    <source>
        <strain evidence="2">cv. Niubang</strain>
    </source>
</reference>
<name>A0ACB9DLK7_ARCLA</name>
<evidence type="ECO:0000313" key="2">
    <source>
        <dbReference type="Proteomes" id="UP001055879"/>
    </source>
</evidence>
<protein>
    <submittedName>
        <fullName evidence="1">Uncharacterized protein</fullName>
    </submittedName>
</protein>
<accession>A0ACB9DLK7</accession>
<reference evidence="1 2" key="2">
    <citation type="journal article" date="2022" name="Mol. Ecol. Resour.">
        <title>The genomes of chicory, endive, great burdock and yacon provide insights into Asteraceae paleo-polyploidization history and plant inulin production.</title>
        <authorList>
            <person name="Fan W."/>
            <person name="Wang S."/>
            <person name="Wang H."/>
            <person name="Wang A."/>
            <person name="Jiang F."/>
            <person name="Liu H."/>
            <person name="Zhao H."/>
            <person name="Xu D."/>
            <person name="Zhang Y."/>
        </authorList>
    </citation>
    <scope>NUCLEOTIDE SEQUENCE [LARGE SCALE GENOMIC DNA]</scope>
    <source>
        <strain evidence="2">cv. Niubang</strain>
    </source>
</reference>
<evidence type="ECO:0000313" key="1">
    <source>
        <dbReference type="EMBL" id="KAI3747310.1"/>
    </source>
</evidence>
<dbReference type="Proteomes" id="UP001055879">
    <property type="component" value="Linkage Group LG03"/>
</dbReference>
<sequence length="160" mass="17574">MGVAGASARQKTYTTKRSHDPSKGGHTPGEGEDKYDYLELMETMGNINMDITNLKKMVKRLVQKKKKKQFVLRRRKPVTNAPKKGESEVDVNMEDANDKGEKYEVEGEFDGVSEDKVQAVETESEFVQAAETASIAAVKEKATVTVNAAESSKATETVGN</sequence>
<dbReference type="EMBL" id="CM042049">
    <property type="protein sequence ID" value="KAI3747310.1"/>
    <property type="molecule type" value="Genomic_DNA"/>
</dbReference>
<organism evidence="1 2">
    <name type="scientific">Arctium lappa</name>
    <name type="common">Greater burdock</name>
    <name type="synonym">Lappa major</name>
    <dbReference type="NCBI Taxonomy" id="4217"/>
    <lineage>
        <taxon>Eukaryota</taxon>
        <taxon>Viridiplantae</taxon>
        <taxon>Streptophyta</taxon>
        <taxon>Embryophyta</taxon>
        <taxon>Tracheophyta</taxon>
        <taxon>Spermatophyta</taxon>
        <taxon>Magnoliopsida</taxon>
        <taxon>eudicotyledons</taxon>
        <taxon>Gunneridae</taxon>
        <taxon>Pentapetalae</taxon>
        <taxon>asterids</taxon>
        <taxon>campanulids</taxon>
        <taxon>Asterales</taxon>
        <taxon>Asteraceae</taxon>
        <taxon>Carduoideae</taxon>
        <taxon>Cardueae</taxon>
        <taxon>Arctiinae</taxon>
        <taxon>Arctium</taxon>
    </lineage>
</organism>
<gene>
    <name evidence="1" type="ORF">L6452_09764</name>
</gene>
<comment type="caution">
    <text evidence="1">The sequence shown here is derived from an EMBL/GenBank/DDBJ whole genome shotgun (WGS) entry which is preliminary data.</text>
</comment>
<proteinExistence type="predicted"/>